<evidence type="ECO:0000313" key="1">
    <source>
        <dbReference type="EMBL" id="CZR64911.1"/>
    </source>
</evidence>
<evidence type="ECO:0000313" key="2">
    <source>
        <dbReference type="Proteomes" id="UP000184330"/>
    </source>
</evidence>
<organism evidence="1 2">
    <name type="scientific">Phialocephala subalpina</name>
    <dbReference type="NCBI Taxonomy" id="576137"/>
    <lineage>
        <taxon>Eukaryota</taxon>
        <taxon>Fungi</taxon>
        <taxon>Dikarya</taxon>
        <taxon>Ascomycota</taxon>
        <taxon>Pezizomycotina</taxon>
        <taxon>Leotiomycetes</taxon>
        <taxon>Helotiales</taxon>
        <taxon>Mollisiaceae</taxon>
        <taxon>Phialocephala</taxon>
        <taxon>Phialocephala fortinii species complex</taxon>
    </lineage>
</organism>
<proteinExistence type="predicted"/>
<keyword evidence="2" id="KW-1185">Reference proteome</keyword>
<sequence>MSQMAEEIFYKCGTKRDQQTEFLSILEKDIVPMMEKPFDIYDESAELGPFRTVVTWPSKDLCAILYDPQGNRTRGVGRKETAESSVKKESKACVYWRVKWAVRPGVNVTVNPSVDTALHSAINPAIDTIAGATLGG</sequence>
<name>A0A1L7XIQ5_9HELO</name>
<dbReference type="Proteomes" id="UP000184330">
    <property type="component" value="Unassembled WGS sequence"/>
</dbReference>
<dbReference type="EMBL" id="FJOG01000028">
    <property type="protein sequence ID" value="CZR64911.1"/>
    <property type="molecule type" value="Genomic_DNA"/>
</dbReference>
<accession>A0A1L7XIQ5</accession>
<reference evidence="1 2" key="1">
    <citation type="submission" date="2016-03" db="EMBL/GenBank/DDBJ databases">
        <authorList>
            <person name="Ploux O."/>
        </authorList>
    </citation>
    <scope>NUCLEOTIDE SEQUENCE [LARGE SCALE GENOMIC DNA]</scope>
    <source>
        <strain evidence="1 2">UAMH 11012</strain>
    </source>
</reference>
<protein>
    <submittedName>
        <fullName evidence="1">Uncharacterized protein</fullName>
    </submittedName>
</protein>
<gene>
    <name evidence="1" type="ORF">PAC_14811</name>
</gene>
<dbReference type="AlphaFoldDB" id="A0A1L7XIQ5"/>